<feature type="transmembrane region" description="Helical" evidence="1">
    <location>
        <begin position="71"/>
        <end position="90"/>
    </location>
</feature>
<feature type="transmembrane region" description="Helical" evidence="1">
    <location>
        <begin position="6"/>
        <end position="28"/>
    </location>
</feature>
<dbReference type="PATRIC" id="fig|28128.5.peg.1235"/>
<dbReference type="Pfam" id="PF19762">
    <property type="entry name" value="DUF6249"/>
    <property type="match status" value="1"/>
</dbReference>
<keyword evidence="4" id="KW-1185">Reference proteome</keyword>
<keyword evidence="1" id="KW-0812">Transmembrane</keyword>
<dbReference type="Proteomes" id="UP000070533">
    <property type="component" value="Unassembled WGS sequence"/>
</dbReference>
<evidence type="ECO:0000313" key="3">
    <source>
        <dbReference type="EMBL" id="KXA39376.1"/>
    </source>
</evidence>
<accession>A0A133Q926</accession>
<dbReference type="OrthoDB" id="9959090at2"/>
<dbReference type="STRING" id="28128.HMPREF3226_01211"/>
<evidence type="ECO:0000313" key="4">
    <source>
        <dbReference type="Proteomes" id="UP000070533"/>
    </source>
</evidence>
<organism evidence="3 4">
    <name type="scientific">Prevotella corporis</name>
    <dbReference type="NCBI Taxonomy" id="28128"/>
    <lineage>
        <taxon>Bacteria</taxon>
        <taxon>Pseudomonadati</taxon>
        <taxon>Bacteroidota</taxon>
        <taxon>Bacteroidia</taxon>
        <taxon>Bacteroidales</taxon>
        <taxon>Prevotellaceae</taxon>
        <taxon>Prevotella</taxon>
    </lineage>
</organism>
<sequence length="130" mass="14141">MNGLSVGLISSVLGITCGIIAVITSALLEYNKNKNARMIRQSIIENHVDNEKAKLLVEPDKSKKKSKYESLRMALLLIGMGLGYVCNLLFDIPAGDIGFWIVLATGVGVGLLVAFFIQMKLEKSEPTEAE</sequence>
<dbReference type="AlphaFoldDB" id="A0A133Q926"/>
<evidence type="ECO:0000256" key="1">
    <source>
        <dbReference type="SAM" id="Phobius"/>
    </source>
</evidence>
<dbReference type="RefSeq" id="WP_060940584.1">
    <property type="nucleotide sequence ID" value="NZ_CP118020.1"/>
</dbReference>
<name>A0A133Q926_9BACT</name>
<gene>
    <name evidence="3" type="ORF">HMPREF3226_01211</name>
</gene>
<proteinExistence type="predicted"/>
<dbReference type="InterPro" id="IPR046216">
    <property type="entry name" value="DUF6249"/>
</dbReference>
<keyword evidence="1" id="KW-1133">Transmembrane helix</keyword>
<evidence type="ECO:0000259" key="2">
    <source>
        <dbReference type="Pfam" id="PF19762"/>
    </source>
</evidence>
<feature type="domain" description="DUF6249" evidence="2">
    <location>
        <begin position="15"/>
        <end position="118"/>
    </location>
</feature>
<keyword evidence="1" id="KW-0472">Membrane</keyword>
<feature type="transmembrane region" description="Helical" evidence="1">
    <location>
        <begin position="97"/>
        <end position="117"/>
    </location>
</feature>
<comment type="caution">
    <text evidence="3">The sequence shown here is derived from an EMBL/GenBank/DDBJ whole genome shotgun (WGS) entry which is preliminary data.</text>
</comment>
<reference evidence="4" key="1">
    <citation type="submission" date="2016-01" db="EMBL/GenBank/DDBJ databases">
        <authorList>
            <person name="Mitreva M."/>
            <person name="Pepin K.H."/>
            <person name="Mihindukulasuriya K.A."/>
            <person name="Fulton R."/>
            <person name="Fronick C."/>
            <person name="O'Laughlin M."/>
            <person name="Miner T."/>
            <person name="Herter B."/>
            <person name="Rosa B.A."/>
            <person name="Cordes M."/>
            <person name="Tomlinson C."/>
            <person name="Wollam A."/>
            <person name="Palsikar V.B."/>
            <person name="Mardis E.R."/>
            <person name="Wilson R.K."/>
        </authorList>
    </citation>
    <scope>NUCLEOTIDE SEQUENCE [LARGE SCALE GENOMIC DNA]</scope>
    <source>
        <strain evidence="4">MJR7716</strain>
    </source>
</reference>
<protein>
    <recommendedName>
        <fullName evidence="2">DUF6249 domain-containing protein</fullName>
    </recommendedName>
</protein>
<dbReference type="EMBL" id="LRQG01000092">
    <property type="protein sequence ID" value="KXA39376.1"/>
    <property type="molecule type" value="Genomic_DNA"/>
</dbReference>